<dbReference type="PANTHER" id="PTHR23095">
    <property type="entry name" value="PARANEOPLASTIC ANTIGEN"/>
    <property type="match status" value="1"/>
</dbReference>
<evidence type="ECO:0000313" key="5">
    <source>
        <dbReference type="Ensembl" id="ENSOABP00000069478.1"/>
    </source>
</evidence>
<feature type="region of interest" description="Disordered" evidence="3">
    <location>
        <begin position="469"/>
        <end position="506"/>
    </location>
</feature>
<dbReference type="GO" id="GO:0008270">
    <property type="term" value="F:zinc ion binding"/>
    <property type="evidence" value="ECO:0007669"/>
    <property type="project" value="UniProtKB-KW"/>
</dbReference>
<reference evidence="5" key="2">
    <citation type="submission" date="2025-05" db="UniProtKB">
        <authorList>
            <consortium name="Ensembl"/>
        </authorList>
    </citation>
    <scope>IDENTIFICATION</scope>
</reference>
<dbReference type="RefSeq" id="XP_039464362.1">
    <property type="nucleotide sequence ID" value="XM_039608428.1"/>
</dbReference>
<dbReference type="Ensembl" id="ENSOABT00000085611.1">
    <property type="protein sequence ID" value="ENSOABP00000069478.1"/>
    <property type="gene ID" value="ENSOABG00000028768.1"/>
</dbReference>
<dbReference type="GeneID" id="120437862"/>
<dbReference type="AlphaFoldDB" id="A0AAZ1XPG4"/>
<evidence type="ECO:0000313" key="6">
    <source>
        <dbReference type="Proteomes" id="UP000472276"/>
    </source>
</evidence>
<sequence>MTSMDFIQKSGVKIPNAVVVTGITQVSEKDEQVIDFLKQYGKIARVLFVDDSLSDFYQNLIVEYSSSSALEGLEPRLPYTCTAQADPSIVYEIKTLSSMYTTKVGSNVTKTYLAELKELAKLSGKDYGEVLKEMMCQIGEDVEAMRPTTEEPSPTYAEPAVVSPPAPKEQQCHTSHSDVTPIDIVATDHVPLTNGRRAASLSVSDLNPPDIQKVVVEHIVRRQDVVPHIQSQVRLRSFSGKVPRPNNETDYDTWRTQIELLQNDPSMSPLQISRKIHESLLPPAADIVKSLRPESPPATYLQLLDSAFGTVEDGEELFAQFLNTLQDPGEKSSTYLHRLQLALNRATKRGGVACEEVDKHLLKQFCRGCWDNDLISTLQLEQKKSSPPQFSDLLLMIRSEEDRQQAKTSRMRKHIGTTKQRTQLQSQGARVCEPEEKHESSIAAIEDLRKQVASLQSQLITFMSQKKPKFANSKGSAGKPLSKMSKPHDVDGRMQRQTSKRQTGRPKPWYCFNCGEDGHIAPCCVDPANPNLVAEKKKQLEAKQRQWEAQDGSDSALND</sequence>
<dbReference type="KEGG" id="oau:120437862"/>
<name>A0AAZ1XPG4_OREAU</name>
<dbReference type="InterPro" id="IPR048270">
    <property type="entry name" value="PNMA_C"/>
</dbReference>
<feature type="region of interest" description="Disordered" evidence="3">
    <location>
        <begin position="147"/>
        <end position="176"/>
    </location>
</feature>
<dbReference type="GO" id="GO:0003676">
    <property type="term" value="F:nucleic acid binding"/>
    <property type="evidence" value="ECO:0007669"/>
    <property type="project" value="InterPro"/>
</dbReference>
<dbReference type="InterPro" id="IPR036875">
    <property type="entry name" value="Znf_CCHC_sf"/>
</dbReference>
<accession>A0AAZ1XPG4</accession>
<keyword evidence="1" id="KW-0862">Zinc</keyword>
<dbReference type="RefSeq" id="XP_039464361.1">
    <property type="nucleotide sequence ID" value="XM_039608427.1"/>
</dbReference>
<gene>
    <name evidence="5" type="primary">LOC120437862</name>
</gene>
<keyword evidence="1" id="KW-0863">Zinc-finger</keyword>
<protein>
    <recommendedName>
        <fullName evidence="4">CCHC-type domain-containing protein</fullName>
    </recommendedName>
</protein>
<feature type="coiled-coil region" evidence="2">
    <location>
        <begin position="438"/>
        <end position="465"/>
    </location>
</feature>
<reference evidence="6" key="1">
    <citation type="submission" date="2020-03" db="EMBL/GenBank/DDBJ databases">
        <title>Evolution of repeat sequences and sex chromosomes of tilapia species revealed by chromosome-level genomes.</title>
        <authorList>
            <person name="Xu L."/>
            <person name="Tao W."/>
            <person name="Wang D."/>
            <person name="Zhou Q."/>
        </authorList>
    </citation>
    <scope>NUCLEOTIDE SEQUENCE [LARGE SCALE GENOMIC DNA]</scope>
    <source>
        <strain evidence="6">Israel</strain>
    </source>
</reference>
<evidence type="ECO:0000256" key="3">
    <source>
        <dbReference type="SAM" id="MobiDB-lite"/>
    </source>
</evidence>
<dbReference type="InterPro" id="IPR026523">
    <property type="entry name" value="PNMA"/>
</dbReference>
<dbReference type="PANTHER" id="PTHR23095:SF53">
    <property type="entry name" value="ZINC FINGER CCHC DOMAIN-CONTAINING PROTEIN 12-LIKE"/>
    <property type="match status" value="1"/>
</dbReference>
<keyword evidence="6" id="KW-1185">Reference proteome</keyword>
<keyword evidence="2" id="KW-0175">Coiled coil</keyword>
<evidence type="ECO:0000256" key="2">
    <source>
        <dbReference type="SAM" id="Coils"/>
    </source>
</evidence>
<dbReference type="InterPro" id="IPR001878">
    <property type="entry name" value="Znf_CCHC"/>
</dbReference>
<proteinExistence type="predicted"/>
<dbReference type="PROSITE" id="PS50158">
    <property type="entry name" value="ZF_CCHC"/>
    <property type="match status" value="1"/>
</dbReference>
<evidence type="ECO:0000256" key="1">
    <source>
        <dbReference type="PROSITE-ProRule" id="PRU00047"/>
    </source>
</evidence>
<feature type="region of interest" description="Disordered" evidence="3">
    <location>
        <begin position="405"/>
        <end position="435"/>
    </location>
</feature>
<keyword evidence="1" id="KW-0479">Metal-binding</keyword>
<feature type="compositionally biased region" description="Polar residues" evidence="3">
    <location>
        <begin position="417"/>
        <end position="428"/>
    </location>
</feature>
<dbReference type="Ensembl" id="ENSOABT00000070833.1">
    <property type="protein sequence ID" value="ENSOABP00000068631.1"/>
    <property type="gene ID" value="ENSOABG00000028768.1"/>
</dbReference>
<dbReference type="Pfam" id="PF14893">
    <property type="entry name" value="PNMA"/>
    <property type="match status" value="1"/>
</dbReference>
<dbReference type="Proteomes" id="UP000472276">
    <property type="component" value="Unassembled WGS sequence"/>
</dbReference>
<feature type="domain" description="CCHC-type" evidence="4">
    <location>
        <begin position="511"/>
        <end position="524"/>
    </location>
</feature>
<evidence type="ECO:0000259" key="4">
    <source>
        <dbReference type="PROSITE" id="PS50158"/>
    </source>
</evidence>
<organism evidence="5 6">
    <name type="scientific">Oreochromis aureus</name>
    <name type="common">Israeli tilapia</name>
    <name type="synonym">Chromis aureus</name>
    <dbReference type="NCBI Taxonomy" id="47969"/>
    <lineage>
        <taxon>Eukaryota</taxon>
        <taxon>Metazoa</taxon>
        <taxon>Chordata</taxon>
        <taxon>Craniata</taxon>
        <taxon>Vertebrata</taxon>
        <taxon>Euteleostomi</taxon>
        <taxon>Actinopterygii</taxon>
        <taxon>Neopterygii</taxon>
        <taxon>Teleostei</taxon>
        <taxon>Neoteleostei</taxon>
        <taxon>Acanthomorphata</taxon>
        <taxon>Ovalentaria</taxon>
        <taxon>Cichlomorphae</taxon>
        <taxon>Cichliformes</taxon>
        <taxon>Cichlidae</taxon>
        <taxon>African cichlids</taxon>
        <taxon>Pseudocrenilabrinae</taxon>
        <taxon>Oreochromini</taxon>
        <taxon>Oreochromis</taxon>
    </lineage>
</organism>
<dbReference type="RefSeq" id="XP_039464363.1">
    <property type="nucleotide sequence ID" value="XM_039608429.1"/>
</dbReference>
<dbReference type="SUPFAM" id="SSF57756">
    <property type="entry name" value="Retrovirus zinc finger-like domains"/>
    <property type="match status" value="1"/>
</dbReference>